<gene>
    <name evidence="1" type="ORF">FQA47_015148</name>
</gene>
<dbReference type="AlphaFoldDB" id="A0A834EVD0"/>
<name>A0A834EVD0_ORYME</name>
<evidence type="ECO:0000313" key="1">
    <source>
        <dbReference type="EMBL" id="KAF6715070.1"/>
    </source>
</evidence>
<proteinExistence type="predicted"/>
<dbReference type="Proteomes" id="UP000646548">
    <property type="component" value="Unassembled WGS sequence"/>
</dbReference>
<protein>
    <submittedName>
        <fullName evidence="1">Uncharacterized protein</fullName>
    </submittedName>
</protein>
<sequence length="102" mass="11377">MNDKSRVCTVVSLKCSCVTCSHSLAETPSVPCYPTARDQIPKNKAAGLTGEEEKEVCLLATFCGFYYPETGAETAPPQRQPGENWNSEKSVKSFLHLREWEY</sequence>
<reference evidence="1" key="1">
    <citation type="journal article" name="BMC Genomics">
        <title>Long-read sequencing and de novo genome assembly of marine medaka (Oryzias melastigma).</title>
        <authorList>
            <person name="Liang P."/>
            <person name="Saqib H.S.A."/>
            <person name="Ni X."/>
            <person name="Shen Y."/>
        </authorList>
    </citation>
    <scope>NUCLEOTIDE SEQUENCE</scope>
    <source>
        <strain evidence="1">Bigg-433</strain>
    </source>
</reference>
<organism evidence="1 2">
    <name type="scientific">Oryzias melastigma</name>
    <name type="common">Marine medaka</name>
    <dbReference type="NCBI Taxonomy" id="30732"/>
    <lineage>
        <taxon>Eukaryota</taxon>
        <taxon>Metazoa</taxon>
        <taxon>Chordata</taxon>
        <taxon>Craniata</taxon>
        <taxon>Vertebrata</taxon>
        <taxon>Euteleostomi</taxon>
        <taxon>Actinopterygii</taxon>
        <taxon>Neopterygii</taxon>
        <taxon>Teleostei</taxon>
        <taxon>Neoteleostei</taxon>
        <taxon>Acanthomorphata</taxon>
        <taxon>Ovalentaria</taxon>
        <taxon>Atherinomorphae</taxon>
        <taxon>Beloniformes</taxon>
        <taxon>Adrianichthyidae</taxon>
        <taxon>Oryziinae</taxon>
        <taxon>Oryzias</taxon>
    </lineage>
</organism>
<comment type="caution">
    <text evidence="1">The sequence shown here is derived from an EMBL/GenBank/DDBJ whole genome shotgun (WGS) entry which is preliminary data.</text>
</comment>
<evidence type="ECO:0000313" key="2">
    <source>
        <dbReference type="Proteomes" id="UP000646548"/>
    </source>
</evidence>
<dbReference type="EMBL" id="WKFB01001175">
    <property type="protein sequence ID" value="KAF6715070.1"/>
    <property type="molecule type" value="Genomic_DNA"/>
</dbReference>
<accession>A0A834EVD0</accession>